<proteinExistence type="predicted"/>
<evidence type="ECO:0000313" key="2">
    <source>
        <dbReference type="Proteomes" id="UP000265557"/>
    </source>
</evidence>
<protein>
    <submittedName>
        <fullName evidence="1">Fatty-acyl-CoA synthase</fullName>
    </submittedName>
</protein>
<gene>
    <name evidence="1" type="ORF">MESMT1_0549</name>
</gene>
<dbReference type="AlphaFoldDB" id="A0A3G9CU10"/>
<sequence length="108" mass="12770">MSEIKVSKNWESYFVNTRKLPEATDRKMNTGIFFPADWETRGERDLRLKILRRNPDFRILPEKVRSTEKQARYIKIKGWAKGIKGIIKRRQTAIAIFLSESTLLSTKR</sequence>
<organism evidence="1 2">
    <name type="scientific">Methanosarcina thermophila</name>
    <dbReference type="NCBI Taxonomy" id="2210"/>
    <lineage>
        <taxon>Archaea</taxon>
        <taxon>Methanobacteriati</taxon>
        <taxon>Methanobacteriota</taxon>
        <taxon>Stenosarchaea group</taxon>
        <taxon>Methanomicrobia</taxon>
        <taxon>Methanosarcinales</taxon>
        <taxon>Methanosarcinaceae</taxon>
        <taxon>Methanosarcina</taxon>
    </lineage>
</organism>
<name>A0A3G9CU10_METTE</name>
<dbReference type="EMBL" id="AP017646">
    <property type="protein sequence ID" value="BAW28479.1"/>
    <property type="molecule type" value="Genomic_DNA"/>
</dbReference>
<reference evidence="1 2" key="1">
    <citation type="submission" date="2016-09" db="EMBL/GenBank/DDBJ databases">
        <title>Complete Genome Sequence of Methanosarcina thermophila MT-1.</title>
        <authorList>
            <person name="Kouzuma A."/>
        </authorList>
    </citation>
    <scope>NUCLEOTIDE SEQUENCE [LARGE SCALE GENOMIC DNA]</scope>
    <source>
        <strain evidence="1 2">MT-1</strain>
    </source>
</reference>
<accession>A0A3G9CU10</accession>
<dbReference type="Proteomes" id="UP000265557">
    <property type="component" value="Chromosome"/>
</dbReference>
<evidence type="ECO:0000313" key="1">
    <source>
        <dbReference type="EMBL" id="BAW28479.1"/>
    </source>
</evidence>